<organism evidence="1 2">
    <name type="scientific">Cymbomonas tetramitiformis</name>
    <dbReference type="NCBI Taxonomy" id="36881"/>
    <lineage>
        <taxon>Eukaryota</taxon>
        <taxon>Viridiplantae</taxon>
        <taxon>Chlorophyta</taxon>
        <taxon>Pyramimonadophyceae</taxon>
        <taxon>Pyramimonadales</taxon>
        <taxon>Pyramimonadaceae</taxon>
        <taxon>Cymbomonas</taxon>
    </lineage>
</organism>
<keyword evidence="2" id="KW-1185">Reference proteome</keyword>
<evidence type="ECO:0000313" key="2">
    <source>
        <dbReference type="Proteomes" id="UP001190700"/>
    </source>
</evidence>
<protein>
    <submittedName>
        <fullName evidence="1">Uncharacterized protein</fullName>
    </submittedName>
</protein>
<reference evidence="1 2" key="1">
    <citation type="journal article" date="2015" name="Genome Biol. Evol.">
        <title>Comparative Genomics of a Bacterivorous Green Alga Reveals Evolutionary Causalities and Consequences of Phago-Mixotrophic Mode of Nutrition.</title>
        <authorList>
            <person name="Burns J.A."/>
            <person name="Paasch A."/>
            <person name="Narechania A."/>
            <person name="Kim E."/>
        </authorList>
    </citation>
    <scope>NUCLEOTIDE SEQUENCE [LARGE SCALE GENOMIC DNA]</scope>
    <source>
        <strain evidence="1 2">PLY_AMNH</strain>
    </source>
</reference>
<dbReference type="AlphaFoldDB" id="A0AAE0FNX1"/>
<accession>A0AAE0FNX1</accession>
<dbReference type="Proteomes" id="UP001190700">
    <property type="component" value="Unassembled WGS sequence"/>
</dbReference>
<sequence length="122" mass="13659">GGVACPLGVGAFSPVELDDGTWNVDGDVLRFNLATTGLERGDITLEEGPLYFKTIVYTGQLSSKRGLILVKQRRNLIRLEWRIVGTFSARELPPDWKEKGLQLPPQRMKQGEVIWVPTESTY</sequence>
<proteinExistence type="predicted"/>
<dbReference type="EMBL" id="LGRX02016204">
    <property type="protein sequence ID" value="KAK3262431.1"/>
    <property type="molecule type" value="Genomic_DNA"/>
</dbReference>
<name>A0AAE0FNX1_9CHLO</name>
<gene>
    <name evidence="1" type="ORF">CYMTET_28716</name>
</gene>
<comment type="caution">
    <text evidence="1">The sequence shown here is derived from an EMBL/GenBank/DDBJ whole genome shotgun (WGS) entry which is preliminary data.</text>
</comment>
<evidence type="ECO:0000313" key="1">
    <source>
        <dbReference type="EMBL" id="KAK3262431.1"/>
    </source>
</evidence>
<feature type="non-terminal residue" evidence="1">
    <location>
        <position position="1"/>
    </location>
</feature>